<dbReference type="AlphaFoldDB" id="A0A7N0RCW8"/>
<accession>A0A7N0RCW8</accession>
<reference evidence="1" key="1">
    <citation type="submission" date="2021-01" db="UniProtKB">
        <authorList>
            <consortium name="EnsemblPlants"/>
        </authorList>
    </citation>
    <scope>IDENTIFICATION</scope>
</reference>
<evidence type="ECO:0000313" key="1">
    <source>
        <dbReference type="EnsemblPlants" id="Kaladp0008s0460.1.v1.1.CDS.1"/>
    </source>
</evidence>
<proteinExistence type="predicted"/>
<dbReference type="Gramene" id="Kaladp0008s0460.1.v1.1">
    <property type="protein sequence ID" value="Kaladp0008s0460.1.v1.1.CDS.1"/>
    <property type="gene ID" value="Kaladp0008s0460.v1.1"/>
</dbReference>
<organism evidence="1 2">
    <name type="scientific">Kalanchoe fedtschenkoi</name>
    <name type="common">Lavender scallops</name>
    <name type="synonym">South American air plant</name>
    <dbReference type="NCBI Taxonomy" id="63787"/>
    <lineage>
        <taxon>Eukaryota</taxon>
        <taxon>Viridiplantae</taxon>
        <taxon>Streptophyta</taxon>
        <taxon>Embryophyta</taxon>
        <taxon>Tracheophyta</taxon>
        <taxon>Spermatophyta</taxon>
        <taxon>Magnoliopsida</taxon>
        <taxon>eudicotyledons</taxon>
        <taxon>Gunneridae</taxon>
        <taxon>Pentapetalae</taxon>
        <taxon>Saxifragales</taxon>
        <taxon>Crassulaceae</taxon>
        <taxon>Kalanchoe</taxon>
    </lineage>
</organism>
<sequence>MSILFLPHEVRIPSDSITMPDKSYSSWLNGMRSEGNPLFFTNLLPIRKEFNTAVHLCLCYKASIGAITKGTCIPISFKALRIPNFEPS</sequence>
<evidence type="ECO:0000313" key="2">
    <source>
        <dbReference type="Proteomes" id="UP000594263"/>
    </source>
</evidence>
<dbReference type="Proteomes" id="UP000594263">
    <property type="component" value="Unplaced"/>
</dbReference>
<protein>
    <submittedName>
        <fullName evidence="1">Uncharacterized protein</fullName>
    </submittedName>
</protein>
<keyword evidence="2" id="KW-1185">Reference proteome</keyword>
<dbReference type="EnsemblPlants" id="Kaladp0008s0460.1.v1.1">
    <property type="protein sequence ID" value="Kaladp0008s0460.1.v1.1.CDS.1"/>
    <property type="gene ID" value="Kaladp0008s0460.v1.1"/>
</dbReference>
<name>A0A7N0RCW8_KALFE</name>